<dbReference type="eggNOG" id="ENOG5033KKW">
    <property type="taxonomic scope" value="Bacteria"/>
</dbReference>
<dbReference type="Proteomes" id="UP000001695">
    <property type="component" value="Chromosome"/>
</dbReference>
<dbReference type="HOGENOM" id="CLU_2631017_0_0_5"/>
<accession>B2IJH3</accession>
<keyword evidence="2" id="KW-1185">Reference proteome</keyword>
<gene>
    <name evidence="1" type="ordered locus">Bind_2714</name>
</gene>
<organism evidence="1 2">
    <name type="scientific">Beijerinckia indica subsp. indica (strain ATCC 9039 / DSM 1715 / NCIMB 8712)</name>
    <dbReference type="NCBI Taxonomy" id="395963"/>
    <lineage>
        <taxon>Bacteria</taxon>
        <taxon>Pseudomonadati</taxon>
        <taxon>Pseudomonadota</taxon>
        <taxon>Alphaproteobacteria</taxon>
        <taxon>Hyphomicrobiales</taxon>
        <taxon>Beijerinckiaceae</taxon>
        <taxon>Beijerinckia</taxon>
    </lineage>
</organism>
<reference evidence="2" key="1">
    <citation type="submission" date="2008-03" db="EMBL/GenBank/DDBJ databases">
        <title>Complete sequence of chromosome of Beijerinckia indica subsp. indica ATCC 9039.</title>
        <authorList>
            <consortium name="US DOE Joint Genome Institute"/>
            <person name="Copeland A."/>
            <person name="Lucas S."/>
            <person name="Lapidus A."/>
            <person name="Glavina del Rio T."/>
            <person name="Dalin E."/>
            <person name="Tice H."/>
            <person name="Bruce D."/>
            <person name="Goodwin L."/>
            <person name="Pitluck S."/>
            <person name="LaButti K."/>
            <person name="Schmutz J."/>
            <person name="Larimer F."/>
            <person name="Land M."/>
            <person name="Hauser L."/>
            <person name="Kyrpides N."/>
            <person name="Mikhailova N."/>
            <person name="Dunfield P.F."/>
            <person name="Dedysh S.N."/>
            <person name="Liesack W."/>
            <person name="Saw J.H."/>
            <person name="Alam M."/>
            <person name="Chen Y."/>
            <person name="Murrell J.C."/>
            <person name="Richardson P."/>
        </authorList>
    </citation>
    <scope>NUCLEOTIDE SEQUENCE [LARGE SCALE GENOMIC DNA]</scope>
    <source>
        <strain evidence="2">ATCC 9039 / DSM 1715 / NCIMB 8712</strain>
    </source>
</reference>
<dbReference type="KEGG" id="bid:Bind_2714"/>
<dbReference type="EMBL" id="CP001016">
    <property type="protein sequence ID" value="ACB96286.1"/>
    <property type="molecule type" value="Genomic_DNA"/>
</dbReference>
<sequence>MATLPKTEFEVGGKTIEAFTLDDLANGSLEIMFIDKETQKGLASYTVQNNKFKTKNFTYDISKFFDFAVEEFKSIGL</sequence>
<dbReference type="AlphaFoldDB" id="B2IJH3"/>
<evidence type="ECO:0000313" key="2">
    <source>
        <dbReference type="Proteomes" id="UP000001695"/>
    </source>
</evidence>
<name>B2IJH3_BEII9</name>
<dbReference type="OrthoDB" id="8449636at2"/>
<evidence type="ECO:0000313" key="1">
    <source>
        <dbReference type="EMBL" id="ACB96286.1"/>
    </source>
</evidence>
<dbReference type="RefSeq" id="WP_012385637.1">
    <property type="nucleotide sequence ID" value="NC_010581.1"/>
</dbReference>
<protein>
    <submittedName>
        <fullName evidence="1">Uncharacterized protein</fullName>
    </submittedName>
</protein>
<proteinExistence type="predicted"/>
<reference evidence="1 2" key="2">
    <citation type="journal article" date="2010" name="J. Bacteriol.">
        <title>Complete genome sequence of Beijerinckia indica subsp. indica.</title>
        <authorList>
            <person name="Tamas I."/>
            <person name="Dedysh S.N."/>
            <person name="Liesack W."/>
            <person name="Stott M.B."/>
            <person name="Alam M."/>
            <person name="Murrell J.C."/>
            <person name="Dunfield P.F."/>
        </authorList>
    </citation>
    <scope>NUCLEOTIDE SEQUENCE [LARGE SCALE GENOMIC DNA]</scope>
    <source>
        <strain evidence="2">ATCC 9039 / DSM 1715 / NCIMB 8712</strain>
    </source>
</reference>